<keyword evidence="2" id="KW-1185">Reference proteome</keyword>
<name>A0ACB6R153_9PLEO</name>
<accession>A0ACB6R153</accession>
<protein>
    <submittedName>
        <fullName evidence="1">Uncharacterized protein</fullName>
    </submittedName>
</protein>
<dbReference type="EMBL" id="MU003501">
    <property type="protein sequence ID" value="KAF2472815.1"/>
    <property type="molecule type" value="Genomic_DNA"/>
</dbReference>
<dbReference type="Proteomes" id="UP000799755">
    <property type="component" value="Unassembled WGS sequence"/>
</dbReference>
<proteinExistence type="predicted"/>
<sequence>MADAPPPGYRFSTVTPDDHGGLIYIAAFLSFIYSSITFIARCFIKWRVFGFDDWAMMVAQIITVVQFVVLLVALNAGLGKSFDLLTEDQYSRTATSQYANQVVFYLSIGLSKCAAVLLIQRLFTRDAKKFWMICNVVTGLMAVWTIVATLAVSVGCNPKSTLPALEEQTCPSLLPRYQVIIITDTVTDVLLVLVPAYLVWQLQMSKALKLQVISAFAVRLPLLPLSILVLITYKNSLHSSNPGVDRTTAIIFQQSQLCFSLMAGTIPCLKSFIRSFDTGSGAKVGYTTHAYGSNGYAGGGSYKMQSLSGSGSAMRSHKGDDGDVKVSKPQSGRRKHNKSWQPGDDYPARRSMGSAQ</sequence>
<gene>
    <name evidence="1" type="ORF">BDR25DRAFT_366028</name>
</gene>
<organism evidence="1 2">
    <name type="scientific">Lindgomyces ingoldianus</name>
    <dbReference type="NCBI Taxonomy" id="673940"/>
    <lineage>
        <taxon>Eukaryota</taxon>
        <taxon>Fungi</taxon>
        <taxon>Dikarya</taxon>
        <taxon>Ascomycota</taxon>
        <taxon>Pezizomycotina</taxon>
        <taxon>Dothideomycetes</taxon>
        <taxon>Pleosporomycetidae</taxon>
        <taxon>Pleosporales</taxon>
        <taxon>Lindgomycetaceae</taxon>
        <taxon>Lindgomyces</taxon>
    </lineage>
</organism>
<comment type="caution">
    <text evidence="1">The sequence shown here is derived from an EMBL/GenBank/DDBJ whole genome shotgun (WGS) entry which is preliminary data.</text>
</comment>
<reference evidence="1" key="1">
    <citation type="journal article" date="2020" name="Stud. Mycol.">
        <title>101 Dothideomycetes genomes: a test case for predicting lifestyles and emergence of pathogens.</title>
        <authorList>
            <person name="Haridas S."/>
            <person name="Albert R."/>
            <person name="Binder M."/>
            <person name="Bloem J."/>
            <person name="Labutti K."/>
            <person name="Salamov A."/>
            <person name="Andreopoulos B."/>
            <person name="Baker S."/>
            <person name="Barry K."/>
            <person name="Bills G."/>
            <person name="Bluhm B."/>
            <person name="Cannon C."/>
            <person name="Castanera R."/>
            <person name="Culley D."/>
            <person name="Daum C."/>
            <person name="Ezra D."/>
            <person name="Gonzalez J."/>
            <person name="Henrissat B."/>
            <person name="Kuo A."/>
            <person name="Liang C."/>
            <person name="Lipzen A."/>
            <person name="Lutzoni F."/>
            <person name="Magnuson J."/>
            <person name="Mondo S."/>
            <person name="Nolan M."/>
            <person name="Ohm R."/>
            <person name="Pangilinan J."/>
            <person name="Park H.-J."/>
            <person name="Ramirez L."/>
            <person name="Alfaro M."/>
            <person name="Sun H."/>
            <person name="Tritt A."/>
            <person name="Yoshinaga Y."/>
            <person name="Zwiers L.-H."/>
            <person name="Turgeon B."/>
            <person name="Goodwin S."/>
            <person name="Spatafora J."/>
            <person name="Crous P."/>
            <person name="Grigoriev I."/>
        </authorList>
    </citation>
    <scope>NUCLEOTIDE SEQUENCE</scope>
    <source>
        <strain evidence="1">ATCC 200398</strain>
    </source>
</reference>
<evidence type="ECO:0000313" key="2">
    <source>
        <dbReference type="Proteomes" id="UP000799755"/>
    </source>
</evidence>
<evidence type="ECO:0000313" key="1">
    <source>
        <dbReference type="EMBL" id="KAF2472815.1"/>
    </source>
</evidence>